<feature type="region of interest" description="Disordered" evidence="1">
    <location>
        <begin position="646"/>
        <end position="715"/>
    </location>
</feature>
<feature type="region of interest" description="Disordered" evidence="1">
    <location>
        <begin position="382"/>
        <end position="412"/>
    </location>
</feature>
<protein>
    <submittedName>
        <fullName evidence="2">Uncharacterized protein</fullName>
    </submittedName>
</protein>
<evidence type="ECO:0000256" key="1">
    <source>
        <dbReference type="SAM" id="MobiDB-lite"/>
    </source>
</evidence>
<feature type="compositionally biased region" description="Acidic residues" evidence="1">
    <location>
        <begin position="683"/>
        <end position="701"/>
    </location>
</feature>
<sequence length="715" mass="77862">MPLFTHYPRTLVTKLPIFPLEDLLWSQGVGEALPGRSLGPLCLPCTCHRAKAATSDLRTSDFDIAGSHGGSPVLRCRVGDRAEYRTDVREREETVEERYARLDREKETRLQSMPRWAGREAYEAEQRRQRELETIGAGSPSSVGPLPTSDTMQAPSHAGRVGADTCGLDAGDGGLADVRYEGGDVGGLETVGADSRAESSDDGEECEAAEAIVHGVVVGICAAGTDGGIHGGEEEMGDEGSVPLDDDATQIEEEGATVHAGRNAPSVRDGETGGHVEEDRAAVDMSLAIIVRPPLVRDVETGGHVHSGRPVSFSAGGYSGEMPRWDGGEPGECTPTPLRPEQLERLGTEDPFPFTSGQSSPPAWAPVTPRRVTDSLRRDYDRGQGLFARGPSGEGGPAAGANEAGRPSVHTAGRILGLDRVGTRRTERMVQHSTRSAMEDRRQGVSYTSGEDDLHMPQGSRHHGSSIDLDLQIAAEEQWLAELIRERERRSETEAQAEEADTETEPIETAACRERHRRAAVWTRDSEHNAVSEDVELLIIQAWRTEVEGDLLGFVLGSVEAGHRQPIVGELQILMAQLLDDLSIDIISHCDESLAPHILSLSLTPYLQWSACLEGNWDNRTYPSHGNSLNPAEIIDILFFDRGEPTSKNEEEEDEEEEDESEDTLEEDEYYSEYSENESGAISEEEEEEEAEGASEGEEAGQAETQREDSVEAER</sequence>
<proteinExistence type="predicted"/>
<dbReference type="AlphaFoldDB" id="A0A388KVY5"/>
<feature type="region of interest" description="Disordered" evidence="1">
    <location>
        <begin position="133"/>
        <end position="165"/>
    </location>
</feature>
<evidence type="ECO:0000313" key="2">
    <source>
        <dbReference type="EMBL" id="GBG74168.1"/>
    </source>
</evidence>
<reference evidence="2 3" key="1">
    <citation type="journal article" date="2018" name="Cell">
        <title>The Chara Genome: Secondary Complexity and Implications for Plant Terrestrialization.</title>
        <authorList>
            <person name="Nishiyama T."/>
            <person name="Sakayama H."/>
            <person name="Vries J.D."/>
            <person name="Buschmann H."/>
            <person name="Saint-Marcoux D."/>
            <person name="Ullrich K.K."/>
            <person name="Haas F.B."/>
            <person name="Vanderstraeten L."/>
            <person name="Becker D."/>
            <person name="Lang D."/>
            <person name="Vosolsobe S."/>
            <person name="Rombauts S."/>
            <person name="Wilhelmsson P.K.I."/>
            <person name="Janitza P."/>
            <person name="Kern R."/>
            <person name="Heyl A."/>
            <person name="Rumpler F."/>
            <person name="Villalobos L.I.A.C."/>
            <person name="Clay J.M."/>
            <person name="Skokan R."/>
            <person name="Toyoda A."/>
            <person name="Suzuki Y."/>
            <person name="Kagoshima H."/>
            <person name="Schijlen E."/>
            <person name="Tajeshwar N."/>
            <person name="Catarino B."/>
            <person name="Hetherington A.J."/>
            <person name="Saltykova A."/>
            <person name="Bonnot C."/>
            <person name="Breuninger H."/>
            <person name="Symeonidi A."/>
            <person name="Radhakrishnan G.V."/>
            <person name="Van Nieuwerburgh F."/>
            <person name="Deforce D."/>
            <person name="Chang C."/>
            <person name="Karol K.G."/>
            <person name="Hedrich R."/>
            <person name="Ulvskov P."/>
            <person name="Glockner G."/>
            <person name="Delwiche C.F."/>
            <person name="Petrasek J."/>
            <person name="Van de Peer Y."/>
            <person name="Friml J."/>
            <person name="Beilby M."/>
            <person name="Dolan L."/>
            <person name="Kohara Y."/>
            <person name="Sugano S."/>
            <person name="Fujiyama A."/>
            <person name="Delaux P.-M."/>
            <person name="Quint M."/>
            <person name="TheiBen G."/>
            <person name="Hagemann M."/>
            <person name="Harholt J."/>
            <person name="Dunand C."/>
            <person name="Zachgo S."/>
            <person name="Langdale J."/>
            <person name="Maumus F."/>
            <person name="Straeten D.V.D."/>
            <person name="Gould S.B."/>
            <person name="Rensing S.A."/>
        </authorList>
    </citation>
    <scope>NUCLEOTIDE SEQUENCE [LARGE SCALE GENOMIC DNA]</scope>
    <source>
        <strain evidence="2 3">S276</strain>
    </source>
</reference>
<keyword evidence="3" id="KW-1185">Reference proteome</keyword>
<comment type="caution">
    <text evidence="2">The sequence shown here is derived from an EMBL/GenBank/DDBJ whole genome shotgun (WGS) entry which is preliminary data.</text>
</comment>
<gene>
    <name evidence="2" type="ORF">CBR_g17882</name>
</gene>
<feature type="compositionally biased region" description="Basic and acidic residues" evidence="1">
    <location>
        <begin position="705"/>
        <end position="715"/>
    </location>
</feature>
<dbReference type="EMBL" id="BFEA01000198">
    <property type="protein sequence ID" value="GBG74168.1"/>
    <property type="molecule type" value="Genomic_DNA"/>
</dbReference>
<dbReference type="Gramene" id="GBG74168">
    <property type="protein sequence ID" value="GBG74168"/>
    <property type="gene ID" value="CBR_g17882"/>
</dbReference>
<accession>A0A388KVY5</accession>
<feature type="compositionally biased region" description="Acidic residues" evidence="1">
    <location>
        <begin position="650"/>
        <end position="671"/>
    </location>
</feature>
<evidence type="ECO:0000313" key="3">
    <source>
        <dbReference type="Proteomes" id="UP000265515"/>
    </source>
</evidence>
<name>A0A388KVY5_CHABU</name>
<dbReference type="Proteomes" id="UP000265515">
    <property type="component" value="Unassembled WGS sequence"/>
</dbReference>
<organism evidence="2 3">
    <name type="scientific">Chara braunii</name>
    <name type="common">Braun's stonewort</name>
    <dbReference type="NCBI Taxonomy" id="69332"/>
    <lineage>
        <taxon>Eukaryota</taxon>
        <taxon>Viridiplantae</taxon>
        <taxon>Streptophyta</taxon>
        <taxon>Charophyceae</taxon>
        <taxon>Charales</taxon>
        <taxon>Characeae</taxon>
        <taxon>Chara</taxon>
    </lineage>
</organism>
<feature type="region of interest" description="Disordered" evidence="1">
    <location>
        <begin position="426"/>
        <end position="464"/>
    </location>
</feature>
<feature type="compositionally biased region" description="Low complexity" evidence="1">
    <location>
        <begin position="672"/>
        <end position="682"/>
    </location>
</feature>